<dbReference type="InterPro" id="IPR050390">
    <property type="entry name" value="C5-Methyltransferase"/>
</dbReference>
<comment type="catalytic activity">
    <reaction evidence="6">
        <text>a 2'-deoxycytidine in DNA + S-adenosyl-L-methionine = a 5-methyl-2'-deoxycytidine in DNA + S-adenosyl-L-homocysteine + H(+)</text>
        <dbReference type="Rhea" id="RHEA:13681"/>
        <dbReference type="Rhea" id="RHEA-COMP:11369"/>
        <dbReference type="Rhea" id="RHEA-COMP:11370"/>
        <dbReference type="ChEBI" id="CHEBI:15378"/>
        <dbReference type="ChEBI" id="CHEBI:57856"/>
        <dbReference type="ChEBI" id="CHEBI:59789"/>
        <dbReference type="ChEBI" id="CHEBI:85452"/>
        <dbReference type="ChEBI" id="CHEBI:85454"/>
        <dbReference type="EC" id="2.1.1.37"/>
    </reaction>
</comment>
<evidence type="ECO:0000313" key="8">
    <source>
        <dbReference type="EMBL" id="WQH16390.1"/>
    </source>
</evidence>
<keyword evidence="9" id="KW-1185">Reference proteome</keyword>
<sequence length="356" mass="39578">MAKNAEISVVSLYSGAGGLDLGFSRCGLETAVAFERGSAELKTYRSNFPGTYAYQIDLGEASPAVVAELVERHVSPGSNLVVIGGPPCQSFSVSNVSPKIDEKRASLVDSYAAIIEALLCRFRVLGFVFENVPGLREVRKHRYRYARLKWRLYRAGFSQHEKIHQALDYGVPQNRRRLMLLGFHKKFAPGAVRRYLVPAPTVSRPSLVRDAIANLPEPTFFRRNLSASDIPFHPNHWTMVPRSQKFATNHGPNLKRRSFKQLSWDLPSPAVAYGNREIHVHPDGHRRLSIYEAMRLQGFPLDFVVKGNFSEQVTQVSNAVPIPLAASVANSFYAAVREPLTGSSRYPICELSAVGA</sequence>
<evidence type="ECO:0000256" key="2">
    <source>
        <dbReference type="ARBA" id="ARBA00022603"/>
    </source>
</evidence>
<evidence type="ECO:0000256" key="6">
    <source>
        <dbReference type="ARBA" id="ARBA00047422"/>
    </source>
</evidence>
<dbReference type="EMBL" id="CP140153">
    <property type="protein sequence ID" value="WQH16390.1"/>
    <property type="molecule type" value="Genomic_DNA"/>
</dbReference>
<dbReference type="InterPro" id="IPR029063">
    <property type="entry name" value="SAM-dependent_MTases_sf"/>
</dbReference>
<name>A0ABZ0YW29_9GAMM</name>
<dbReference type="SUPFAM" id="SSF53335">
    <property type="entry name" value="S-adenosyl-L-methionine-dependent methyltransferases"/>
    <property type="match status" value="1"/>
</dbReference>
<keyword evidence="3 7" id="KW-0808">Transferase</keyword>
<evidence type="ECO:0000313" key="9">
    <source>
        <dbReference type="Proteomes" id="UP001327459"/>
    </source>
</evidence>
<dbReference type="Gene3D" id="3.90.120.10">
    <property type="entry name" value="DNA Methylase, subunit A, domain 2"/>
    <property type="match status" value="1"/>
</dbReference>
<keyword evidence="5" id="KW-0680">Restriction system</keyword>
<dbReference type="EC" id="2.1.1.37" evidence="1"/>
<dbReference type="PRINTS" id="PR00105">
    <property type="entry name" value="C5METTRFRASE"/>
</dbReference>
<keyword evidence="4 7" id="KW-0949">S-adenosyl-L-methionine</keyword>
<protein>
    <recommendedName>
        <fullName evidence="1">DNA (cytosine-5-)-methyltransferase</fullName>
        <ecNumber evidence="1">2.1.1.37</ecNumber>
    </recommendedName>
</protein>
<dbReference type="GO" id="GO:0032259">
    <property type="term" value="P:methylation"/>
    <property type="evidence" value="ECO:0007669"/>
    <property type="project" value="UniProtKB-KW"/>
</dbReference>
<reference evidence="8 9" key="1">
    <citation type="submission" date="2023-11" db="EMBL/GenBank/DDBJ databases">
        <title>MicrobeMod: A computational toolkit for identifying prokaryotic methylation and restriction-modification with nanopore sequencing.</title>
        <authorList>
            <person name="Crits-Christoph A."/>
            <person name="Kang S.C."/>
            <person name="Lee H."/>
            <person name="Ostrov N."/>
        </authorList>
    </citation>
    <scope>NUCLEOTIDE SEQUENCE [LARGE SCALE GENOMIC DNA]</scope>
    <source>
        <strain evidence="8 9">ATCC 49870</strain>
    </source>
</reference>
<comment type="similarity">
    <text evidence="7">Belongs to the class I-like SAM-binding methyltransferase superfamily. C5-methyltransferase family.</text>
</comment>
<dbReference type="InterPro" id="IPR001525">
    <property type="entry name" value="C5_MeTfrase"/>
</dbReference>
<dbReference type="PROSITE" id="PS51679">
    <property type="entry name" value="SAM_MT_C5"/>
    <property type="match status" value="1"/>
</dbReference>
<dbReference type="PANTHER" id="PTHR10629:SF52">
    <property type="entry name" value="DNA (CYTOSINE-5)-METHYLTRANSFERASE 1"/>
    <property type="match status" value="1"/>
</dbReference>
<evidence type="ECO:0000256" key="3">
    <source>
        <dbReference type="ARBA" id="ARBA00022679"/>
    </source>
</evidence>
<dbReference type="RefSeq" id="WP_322521387.1">
    <property type="nucleotide sequence ID" value="NZ_CP140153.1"/>
</dbReference>
<dbReference type="Gene3D" id="3.40.50.150">
    <property type="entry name" value="Vaccinia Virus protein VP39"/>
    <property type="match status" value="1"/>
</dbReference>
<dbReference type="Proteomes" id="UP001327459">
    <property type="component" value="Chromosome"/>
</dbReference>
<organism evidence="8 9">
    <name type="scientific">Guyparkeria halophila</name>
    <dbReference type="NCBI Taxonomy" id="47960"/>
    <lineage>
        <taxon>Bacteria</taxon>
        <taxon>Pseudomonadati</taxon>
        <taxon>Pseudomonadota</taxon>
        <taxon>Gammaproteobacteria</taxon>
        <taxon>Chromatiales</taxon>
        <taxon>Thioalkalibacteraceae</taxon>
        <taxon>Guyparkeria</taxon>
    </lineage>
</organism>
<dbReference type="GO" id="GO:0003886">
    <property type="term" value="F:DNA (cytosine-5-)-methyltransferase activity"/>
    <property type="evidence" value="ECO:0007669"/>
    <property type="project" value="UniProtKB-EC"/>
</dbReference>
<feature type="active site" evidence="7">
    <location>
        <position position="88"/>
    </location>
</feature>
<dbReference type="Pfam" id="PF00145">
    <property type="entry name" value="DNA_methylase"/>
    <property type="match status" value="1"/>
</dbReference>
<evidence type="ECO:0000256" key="1">
    <source>
        <dbReference type="ARBA" id="ARBA00011975"/>
    </source>
</evidence>
<accession>A0ABZ0YW29</accession>
<keyword evidence="2 7" id="KW-0489">Methyltransferase</keyword>
<evidence type="ECO:0000256" key="4">
    <source>
        <dbReference type="ARBA" id="ARBA00022691"/>
    </source>
</evidence>
<proteinExistence type="inferred from homology"/>
<evidence type="ECO:0000256" key="7">
    <source>
        <dbReference type="PROSITE-ProRule" id="PRU01016"/>
    </source>
</evidence>
<evidence type="ECO:0000256" key="5">
    <source>
        <dbReference type="ARBA" id="ARBA00022747"/>
    </source>
</evidence>
<dbReference type="PANTHER" id="PTHR10629">
    <property type="entry name" value="CYTOSINE-SPECIFIC METHYLTRANSFERASE"/>
    <property type="match status" value="1"/>
</dbReference>
<gene>
    <name evidence="8" type="ORF">SR882_00400</name>
</gene>